<dbReference type="InterPro" id="IPR006132">
    <property type="entry name" value="Asp/Orn_carbamoyltranf_P-bd"/>
</dbReference>
<dbReference type="RefSeq" id="WP_109572498.1">
    <property type="nucleotide sequence ID" value="NZ_UHJL01000001.1"/>
</dbReference>
<comment type="similarity">
    <text evidence="1">Belongs to the aspartate/ornithine carbamoyltransferase superfamily. OTCase family.</text>
</comment>
<comment type="catalytic activity">
    <reaction evidence="4">
        <text>carbamoyl phosphate + L-ornithine = L-citrulline + phosphate + H(+)</text>
        <dbReference type="Rhea" id="RHEA:19513"/>
        <dbReference type="ChEBI" id="CHEBI:15378"/>
        <dbReference type="ChEBI" id="CHEBI:43474"/>
        <dbReference type="ChEBI" id="CHEBI:46911"/>
        <dbReference type="ChEBI" id="CHEBI:57743"/>
        <dbReference type="ChEBI" id="CHEBI:58228"/>
        <dbReference type="EC" id="2.1.3.3"/>
    </reaction>
</comment>
<name>A0A380RYK4_FIBSU</name>
<dbReference type="GO" id="GO:0019240">
    <property type="term" value="P:citrulline biosynthetic process"/>
    <property type="evidence" value="ECO:0007669"/>
    <property type="project" value="TreeGrafter"/>
</dbReference>
<dbReference type="PANTHER" id="PTHR45753:SF3">
    <property type="entry name" value="ORNITHINE TRANSCARBAMYLASE, MITOCHONDRIAL"/>
    <property type="match status" value="1"/>
</dbReference>
<dbReference type="InterPro" id="IPR036901">
    <property type="entry name" value="Asp/Orn_carbamoylTrfase_sf"/>
</dbReference>
<evidence type="ECO:0000256" key="3">
    <source>
        <dbReference type="ARBA" id="ARBA00022679"/>
    </source>
</evidence>
<reference evidence="9 10" key="1">
    <citation type="submission" date="2017-08" db="EMBL/GenBank/DDBJ databases">
        <authorList>
            <person name="de Groot N.N."/>
        </authorList>
    </citation>
    <scope>NUCLEOTIDE SEQUENCE [LARGE SCALE GENOMIC DNA]</scope>
    <source>
        <strain evidence="9 10">HM2</strain>
    </source>
</reference>
<dbReference type="AlphaFoldDB" id="A0A380RYK4"/>
<dbReference type="PRINTS" id="PR00100">
    <property type="entry name" value="AOTCASE"/>
</dbReference>
<dbReference type="GO" id="GO:0004585">
    <property type="term" value="F:ornithine carbamoyltransferase activity"/>
    <property type="evidence" value="ECO:0007669"/>
    <property type="project" value="UniProtKB-UniRule"/>
</dbReference>
<dbReference type="Proteomes" id="UP000255423">
    <property type="component" value="Unassembled WGS sequence"/>
</dbReference>
<dbReference type="SUPFAM" id="SSF53671">
    <property type="entry name" value="Aspartate/ornithine carbamoyltransferase"/>
    <property type="match status" value="1"/>
</dbReference>
<dbReference type="GO" id="GO:0042450">
    <property type="term" value="P:L-arginine biosynthetic process via ornithine"/>
    <property type="evidence" value="ECO:0007669"/>
    <property type="project" value="UniProtKB-UniRule"/>
</dbReference>
<evidence type="ECO:0000256" key="6">
    <source>
        <dbReference type="RuleBase" id="RU003634"/>
    </source>
</evidence>
<evidence type="ECO:0000256" key="1">
    <source>
        <dbReference type="ARBA" id="ARBA00007805"/>
    </source>
</evidence>
<dbReference type="GO" id="GO:0016597">
    <property type="term" value="F:amino acid binding"/>
    <property type="evidence" value="ECO:0007669"/>
    <property type="project" value="InterPro"/>
</dbReference>
<evidence type="ECO:0000313" key="10">
    <source>
        <dbReference type="Proteomes" id="UP000255423"/>
    </source>
</evidence>
<evidence type="ECO:0000256" key="5">
    <source>
        <dbReference type="NCBIfam" id="TIGR00658"/>
    </source>
</evidence>
<dbReference type="InterPro" id="IPR002292">
    <property type="entry name" value="Orn/put_carbamltrans"/>
</dbReference>
<dbReference type="NCBIfam" id="TIGR00658">
    <property type="entry name" value="orni_carb_tr"/>
    <property type="match status" value="1"/>
</dbReference>
<protein>
    <recommendedName>
        <fullName evidence="2 5">Ornithine carbamoyltransferase</fullName>
        <ecNumber evidence="2 5">2.1.3.3</ecNumber>
    </recommendedName>
</protein>
<feature type="domain" description="Aspartate/ornithine carbamoyltransferase carbamoyl-P binding" evidence="8">
    <location>
        <begin position="6"/>
        <end position="145"/>
    </location>
</feature>
<dbReference type="InterPro" id="IPR006131">
    <property type="entry name" value="Asp_carbamoyltransf_Asp/Orn-bd"/>
</dbReference>
<dbReference type="Pfam" id="PF02729">
    <property type="entry name" value="OTCace_N"/>
    <property type="match status" value="1"/>
</dbReference>
<dbReference type="InterPro" id="IPR006130">
    <property type="entry name" value="Asp/Orn_carbamoylTrfase"/>
</dbReference>
<evidence type="ECO:0000256" key="4">
    <source>
        <dbReference type="ARBA" id="ARBA00048772"/>
    </source>
</evidence>
<proteinExistence type="inferred from homology"/>
<evidence type="ECO:0000313" key="9">
    <source>
        <dbReference type="EMBL" id="SUQ20047.1"/>
    </source>
</evidence>
<accession>A0A380RYK4</accession>
<feature type="domain" description="Aspartate/ornithine carbamoyltransferase Asp/Orn-binding" evidence="7">
    <location>
        <begin position="159"/>
        <end position="312"/>
    </location>
</feature>
<gene>
    <name evidence="9" type="ORF">SAMN05661053_1299</name>
</gene>
<evidence type="ECO:0000259" key="8">
    <source>
        <dbReference type="Pfam" id="PF02729"/>
    </source>
</evidence>
<sequence length="319" mass="35571">MIDRNKHFLRLMDWSEEKVLETIEIASRLKAEVHAGKVSDRLHGQNIAMFFEKPSLRTITTFQVGMNQLGGHAVLLSPDSIGLGKRESVKDVARCLSRWVNAIVVRCFKQQLVEELAEYGSIPVVNALTDDYHPCQAIAFAQMINENLGGFKNADGKPKTVAFIGDGNNVANSFLALAAKVGMNFTLACPKGFEQPAKVVEEAEAGLKKHGCQYRVFHDPKEAVKDADILYSDVWVSMGQEGEKATKQSHFLPFQINDELLKLAPAHCKVSHCLPAHRGEEITDSVMDNLDVNMSFEEAENRLHAHKAVLWQVMEPFSR</sequence>
<dbReference type="Pfam" id="PF00185">
    <property type="entry name" value="OTCace"/>
    <property type="match status" value="1"/>
</dbReference>
<dbReference type="EMBL" id="UHJL01000001">
    <property type="protein sequence ID" value="SUQ20047.1"/>
    <property type="molecule type" value="Genomic_DNA"/>
</dbReference>
<evidence type="ECO:0000259" key="7">
    <source>
        <dbReference type="Pfam" id="PF00185"/>
    </source>
</evidence>
<dbReference type="PRINTS" id="PR00102">
    <property type="entry name" value="OTCASE"/>
</dbReference>
<keyword evidence="3 6" id="KW-0808">Transferase</keyword>
<dbReference type="NCBIfam" id="NF001986">
    <property type="entry name" value="PRK00779.1"/>
    <property type="match status" value="1"/>
</dbReference>
<organism evidence="9 10">
    <name type="scientific">Fibrobacter succinogenes</name>
    <name type="common">Bacteroides succinogenes</name>
    <dbReference type="NCBI Taxonomy" id="833"/>
    <lineage>
        <taxon>Bacteria</taxon>
        <taxon>Pseudomonadati</taxon>
        <taxon>Fibrobacterota</taxon>
        <taxon>Fibrobacteria</taxon>
        <taxon>Fibrobacterales</taxon>
        <taxon>Fibrobacteraceae</taxon>
        <taxon>Fibrobacter</taxon>
    </lineage>
</organism>
<evidence type="ECO:0000256" key="2">
    <source>
        <dbReference type="ARBA" id="ARBA00013007"/>
    </source>
</evidence>
<dbReference type="EC" id="2.1.3.3" evidence="2 5"/>
<dbReference type="PANTHER" id="PTHR45753">
    <property type="entry name" value="ORNITHINE CARBAMOYLTRANSFERASE, MITOCHONDRIAL"/>
    <property type="match status" value="1"/>
</dbReference>
<dbReference type="Gene3D" id="3.40.50.1370">
    <property type="entry name" value="Aspartate/ornithine carbamoyltransferase"/>
    <property type="match status" value="2"/>
</dbReference>
<dbReference type="FunFam" id="3.40.50.1370:FF:000008">
    <property type="entry name" value="Ornithine carbamoyltransferase"/>
    <property type="match status" value="1"/>
</dbReference>